<dbReference type="Proteomes" id="UP001589894">
    <property type="component" value="Unassembled WGS sequence"/>
</dbReference>
<dbReference type="InterPro" id="IPR050463">
    <property type="entry name" value="Gfo/Idh/MocA_oxidrdct_glycsds"/>
</dbReference>
<dbReference type="EMBL" id="JBHLUE010000026">
    <property type="protein sequence ID" value="MFC0568056.1"/>
    <property type="molecule type" value="Genomic_DNA"/>
</dbReference>
<dbReference type="InterPro" id="IPR000683">
    <property type="entry name" value="Gfo/Idh/MocA-like_OxRdtase_N"/>
</dbReference>
<keyword evidence="4" id="KW-1185">Reference proteome</keyword>
<gene>
    <name evidence="3" type="ORF">ACFFHU_28415</name>
</gene>
<evidence type="ECO:0000256" key="1">
    <source>
        <dbReference type="ARBA" id="ARBA00023002"/>
    </source>
</evidence>
<reference evidence="3 4" key="1">
    <citation type="submission" date="2024-09" db="EMBL/GenBank/DDBJ databases">
        <authorList>
            <person name="Sun Q."/>
            <person name="Mori K."/>
        </authorList>
    </citation>
    <scope>NUCLEOTIDE SEQUENCE [LARGE SCALE GENOMIC DNA]</scope>
    <source>
        <strain evidence="3 4">TBRC 2205</strain>
    </source>
</reference>
<sequence length="379" mass="39638">MTRRVALIGANGHGRAHRRNLDRLSAAGVLDPVALCDTAPIDDPGAAPVFTDHRDMLAATAPDVVVICTPPHTHLGIALDAVAAGADLLLEKPPVSSPAEHAALAAALRRTGRACQVGFQALGSAALPELVAAARCATHPFLTAALGAWWRPDAYWRRSPWAGRRRLAGRFVADGALANPFAHAVTQALAVAEAASGWPRGTVTAELEWYRTRDIEVEDTAWLRLTDRAGDAVEVAVTLASGTFLAGEVWAGGAALEYPTDRLRLPGDPGWRPPAGRVDLLENLLAHRAGGVPLVAPLARTRMFTAVLAVLAAAPPPAPVPDRFLRPHPDGGGPVVQDVADLLRAAAAAGALPSELGVPWAAAPHRTVLEPPPKEAFHA</sequence>
<proteinExistence type="predicted"/>
<evidence type="ECO:0000313" key="4">
    <source>
        <dbReference type="Proteomes" id="UP001589894"/>
    </source>
</evidence>
<name>A0ABV6P520_9ACTN</name>
<comment type="caution">
    <text evidence="3">The sequence shown here is derived from an EMBL/GenBank/DDBJ whole genome shotgun (WGS) entry which is preliminary data.</text>
</comment>
<dbReference type="InterPro" id="IPR036291">
    <property type="entry name" value="NAD(P)-bd_dom_sf"/>
</dbReference>
<protein>
    <submittedName>
        <fullName evidence="3">Gfo/Idh/MocA family protein</fullName>
    </submittedName>
</protein>
<dbReference type="PANTHER" id="PTHR43818">
    <property type="entry name" value="BCDNA.GH03377"/>
    <property type="match status" value="1"/>
</dbReference>
<evidence type="ECO:0000259" key="2">
    <source>
        <dbReference type="Pfam" id="PF01408"/>
    </source>
</evidence>
<dbReference type="Gene3D" id="3.30.360.10">
    <property type="entry name" value="Dihydrodipicolinate Reductase, domain 2"/>
    <property type="match status" value="1"/>
</dbReference>
<dbReference type="Pfam" id="PF01408">
    <property type="entry name" value="GFO_IDH_MocA"/>
    <property type="match status" value="1"/>
</dbReference>
<feature type="domain" description="Gfo/Idh/MocA-like oxidoreductase N-terminal" evidence="2">
    <location>
        <begin position="4"/>
        <end position="119"/>
    </location>
</feature>
<dbReference type="Gene3D" id="3.40.50.720">
    <property type="entry name" value="NAD(P)-binding Rossmann-like Domain"/>
    <property type="match status" value="1"/>
</dbReference>
<organism evidence="3 4">
    <name type="scientific">Plantactinospora siamensis</name>
    <dbReference type="NCBI Taxonomy" id="555372"/>
    <lineage>
        <taxon>Bacteria</taxon>
        <taxon>Bacillati</taxon>
        <taxon>Actinomycetota</taxon>
        <taxon>Actinomycetes</taxon>
        <taxon>Micromonosporales</taxon>
        <taxon>Micromonosporaceae</taxon>
        <taxon>Plantactinospora</taxon>
    </lineage>
</organism>
<accession>A0ABV6P520</accession>
<evidence type="ECO:0000313" key="3">
    <source>
        <dbReference type="EMBL" id="MFC0568056.1"/>
    </source>
</evidence>
<dbReference type="SUPFAM" id="SSF51735">
    <property type="entry name" value="NAD(P)-binding Rossmann-fold domains"/>
    <property type="match status" value="1"/>
</dbReference>
<dbReference type="RefSeq" id="WP_377343471.1">
    <property type="nucleotide sequence ID" value="NZ_JBHLUE010000026.1"/>
</dbReference>
<dbReference type="PANTHER" id="PTHR43818:SF11">
    <property type="entry name" value="BCDNA.GH03377"/>
    <property type="match status" value="1"/>
</dbReference>
<keyword evidence="1" id="KW-0560">Oxidoreductase</keyword>